<sequence>MSTNKKFEFPYNSQIPAFNTLATAFDLLLNTKKLDVLLANISDEEREFLYNHPIMNEIEGLLP</sequence>
<dbReference type="AlphaFoldDB" id="A0A0F9N3A3"/>
<organism evidence="1">
    <name type="scientific">marine sediment metagenome</name>
    <dbReference type="NCBI Taxonomy" id="412755"/>
    <lineage>
        <taxon>unclassified sequences</taxon>
        <taxon>metagenomes</taxon>
        <taxon>ecological metagenomes</taxon>
    </lineage>
</organism>
<accession>A0A0F9N3A3</accession>
<evidence type="ECO:0000313" key="1">
    <source>
        <dbReference type="EMBL" id="KKN06217.1"/>
    </source>
</evidence>
<proteinExistence type="predicted"/>
<comment type="caution">
    <text evidence="1">The sequence shown here is derived from an EMBL/GenBank/DDBJ whole genome shotgun (WGS) entry which is preliminary data.</text>
</comment>
<dbReference type="EMBL" id="LAZR01004716">
    <property type="protein sequence ID" value="KKN06217.1"/>
    <property type="molecule type" value="Genomic_DNA"/>
</dbReference>
<name>A0A0F9N3A3_9ZZZZ</name>
<reference evidence="1" key="1">
    <citation type="journal article" date="2015" name="Nature">
        <title>Complex archaea that bridge the gap between prokaryotes and eukaryotes.</title>
        <authorList>
            <person name="Spang A."/>
            <person name="Saw J.H."/>
            <person name="Jorgensen S.L."/>
            <person name="Zaremba-Niedzwiedzka K."/>
            <person name="Martijn J."/>
            <person name="Lind A.E."/>
            <person name="van Eijk R."/>
            <person name="Schleper C."/>
            <person name="Guy L."/>
            <person name="Ettema T.J."/>
        </authorList>
    </citation>
    <scope>NUCLEOTIDE SEQUENCE</scope>
</reference>
<protein>
    <submittedName>
        <fullName evidence="1">Uncharacterized protein</fullName>
    </submittedName>
</protein>
<gene>
    <name evidence="1" type="ORF">LCGC14_1079590</name>
</gene>